<evidence type="ECO:0000313" key="6">
    <source>
        <dbReference type="Proteomes" id="UP001059380"/>
    </source>
</evidence>
<keyword evidence="6" id="KW-1185">Reference proteome</keyword>
<evidence type="ECO:0000313" key="5">
    <source>
        <dbReference type="EMBL" id="UWZ84012.1"/>
    </source>
</evidence>
<dbReference type="SMART" id="SM00829">
    <property type="entry name" value="PKS_ER"/>
    <property type="match status" value="1"/>
</dbReference>
<dbReference type="InterPro" id="IPR020843">
    <property type="entry name" value="ER"/>
</dbReference>
<dbReference type="InterPro" id="IPR013154">
    <property type="entry name" value="ADH-like_N"/>
</dbReference>
<dbReference type="SUPFAM" id="SSF50129">
    <property type="entry name" value="GroES-like"/>
    <property type="match status" value="1"/>
</dbReference>
<proteinExistence type="predicted"/>
<evidence type="ECO:0000256" key="3">
    <source>
        <dbReference type="ARBA" id="ARBA00023002"/>
    </source>
</evidence>
<dbReference type="AlphaFoldDB" id="A0A9J7BMA3"/>
<protein>
    <submittedName>
        <fullName evidence="5">Zinc-binding alcohol dehydrogenase family protein</fullName>
    </submittedName>
</protein>
<feature type="domain" description="Enoyl reductase (ER)" evidence="4">
    <location>
        <begin position="8"/>
        <end position="335"/>
    </location>
</feature>
<dbReference type="CDD" id="cd08261">
    <property type="entry name" value="Zn_ADH7"/>
    <property type="match status" value="1"/>
</dbReference>
<dbReference type="EMBL" id="CP093313">
    <property type="protein sequence ID" value="UWZ84012.1"/>
    <property type="molecule type" value="Genomic_DNA"/>
</dbReference>
<dbReference type="InterPro" id="IPR011032">
    <property type="entry name" value="GroES-like_sf"/>
</dbReference>
<sequence>MKALLLKGPGDAVVADVPEPSSPGNDEILLKVRKVGLCGSDLNSYRGRNPLVTYPRILGHELAATVAELNPRHPEWKPGTEVAVSPYTNCGHCASCMRDRKNACQFNQTLGVQRDGALTELIAIPADRLYRANLSLRELCLVEPLTVGFHAAARGRVTATDTVAVFGCGGVGLGAVSGAAFRGATVIGIDVDDDKLATARKAGAAHSINSSAGDLHAQLAELTGGRGPDVVIEAIGLPQTFRAAVEEVAFTGRVVYIGYAKEQVAYETRLFVQKELDILGSRNAQPEDFRDVIRMLEAKLFPVSEAITHTVSLAEAPAILAAWDRDPARFGKIMIEVA</sequence>
<dbReference type="Pfam" id="PF08240">
    <property type="entry name" value="ADH_N"/>
    <property type="match status" value="1"/>
</dbReference>
<accession>A0A9J7BMA3</accession>
<keyword evidence="3" id="KW-0560">Oxidoreductase</keyword>
<name>A0A9J7BMA3_9BACT</name>
<evidence type="ECO:0000259" key="4">
    <source>
        <dbReference type="SMART" id="SM00829"/>
    </source>
</evidence>
<dbReference type="InterPro" id="IPR036291">
    <property type="entry name" value="NAD(P)-bd_dom_sf"/>
</dbReference>
<reference evidence="5" key="1">
    <citation type="submission" date="2021-04" db="EMBL/GenBank/DDBJ databases">
        <title>Phylogenetic analysis of Acidobacteriaceae.</title>
        <authorList>
            <person name="Qiu L."/>
            <person name="Zhang Q."/>
        </authorList>
    </citation>
    <scope>NUCLEOTIDE SEQUENCE</scope>
    <source>
        <strain evidence="5">DSM 25168</strain>
    </source>
</reference>
<dbReference type="InterPro" id="IPR013149">
    <property type="entry name" value="ADH-like_C"/>
</dbReference>
<keyword evidence="2" id="KW-0862">Zinc</keyword>
<dbReference type="Pfam" id="PF00107">
    <property type="entry name" value="ADH_zinc_N"/>
    <property type="match status" value="1"/>
</dbReference>
<dbReference type="KEGG" id="orp:MOP44_26070"/>
<keyword evidence="1" id="KW-0479">Metal-binding</keyword>
<organism evidence="5 6">
    <name type="scientific">Occallatibacter riparius</name>
    <dbReference type="NCBI Taxonomy" id="1002689"/>
    <lineage>
        <taxon>Bacteria</taxon>
        <taxon>Pseudomonadati</taxon>
        <taxon>Acidobacteriota</taxon>
        <taxon>Terriglobia</taxon>
        <taxon>Terriglobales</taxon>
        <taxon>Acidobacteriaceae</taxon>
        <taxon>Occallatibacter</taxon>
    </lineage>
</organism>
<dbReference type="GO" id="GO:0016491">
    <property type="term" value="F:oxidoreductase activity"/>
    <property type="evidence" value="ECO:0007669"/>
    <property type="project" value="UniProtKB-KW"/>
</dbReference>
<dbReference type="InterPro" id="IPR050129">
    <property type="entry name" value="Zn_alcohol_dh"/>
</dbReference>
<dbReference type="Gene3D" id="3.90.180.10">
    <property type="entry name" value="Medium-chain alcohol dehydrogenases, catalytic domain"/>
    <property type="match status" value="1"/>
</dbReference>
<dbReference type="PANTHER" id="PTHR43401">
    <property type="entry name" value="L-THREONINE 3-DEHYDROGENASE"/>
    <property type="match status" value="1"/>
</dbReference>
<dbReference type="GO" id="GO:0046872">
    <property type="term" value="F:metal ion binding"/>
    <property type="evidence" value="ECO:0007669"/>
    <property type="project" value="UniProtKB-KW"/>
</dbReference>
<gene>
    <name evidence="5" type="ORF">MOP44_26070</name>
</gene>
<dbReference type="Proteomes" id="UP001059380">
    <property type="component" value="Chromosome"/>
</dbReference>
<evidence type="ECO:0000256" key="1">
    <source>
        <dbReference type="ARBA" id="ARBA00022723"/>
    </source>
</evidence>
<dbReference type="SUPFAM" id="SSF51735">
    <property type="entry name" value="NAD(P)-binding Rossmann-fold domains"/>
    <property type="match status" value="1"/>
</dbReference>
<dbReference type="RefSeq" id="WP_260793516.1">
    <property type="nucleotide sequence ID" value="NZ_CP093313.1"/>
</dbReference>
<dbReference type="Gene3D" id="3.40.50.720">
    <property type="entry name" value="NAD(P)-binding Rossmann-like Domain"/>
    <property type="match status" value="1"/>
</dbReference>
<dbReference type="PANTHER" id="PTHR43401:SF2">
    <property type="entry name" value="L-THREONINE 3-DEHYDROGENASE"/>
    <property type="match status" value="1"/>
</dbReference>
<evidence type="ECO:0000256" key="2">
    <source>
        <dbReference type="ARBA" id="ARBA00022833"/>
    </source>
</evidence>